<keyword evidence="2" id="KW-0732">Signal</keyword>
<dbReference type="OrthoDB" id="3360074at2759"/>
<accession>A0A061HCC5</accession>
<dbReference type="HOGENOM" id="CLU_1372736_0_0_1"/>
<dbReference type="eggNOG" id="ENOG502R3UA">
    <property type="taxonomic scope" value="Eukaryota"/>
</dbReference>
<sequence>MVKFTFAPVALVAFLAGAAFAQDSSSSGAPAPSSSMSSSAAPSSSMSSSSAAPSPTSMSMSSSAGGSGGGSGGSASGVCTVLAGDDPVGGCPYSSTSTPPYDLNSLMSYLIGGYTRGPEAREPESVANELAGSVVKYYPTLTVSREELQQSFLSAIEASITAVRNGDATIDAAPANIPASLVNLAVAGAAIAAAGAFML</sequence>
<evidence type="ECO:0000313" key="4">
    <source>
        <dbReference type="Proteomes" id="UP000053664"/>
    </source>
</evidence>
<dbReference type="KEGG" id="pfp:PFL1_04098"/>
<dbReference type="EMBL" id="KE361635">
    <property type="protein sequence ID" value="EPQ28271.1"/>
    <property type="molecule type" value="Genomic_DNA"/>
</dbReference>
<gene>
    <name evidence="3" type="ORF">PFL1_04098</name>
</gene>
<dbReference type="AlphaFoldDB" id="A0A061HCC5"/>
<organism evidence="3 4">
    <name type="scientific">Pseudozyma flocculosa PF-1</name>
    <dbReference type="NCBI Taxonomy" id="1277687"/>
    <lineage>
        <taxon>Eukaryota</taxon>
        <taxon>Fungi</taxon>
        <taxon>Dikarya</taxon>
        <taxon>Basidiomycota</taxon>
        <taxon>Ustilaginomycotina</taxon>
        <taxon>Ustilaginomycetes</taxon>
        <taxon>Ustilaginales</taxon>
        <taxon>Ustilaginaceae</taxon>
        <taxon>Pseudozyma</taxon>
    </lineage>
</organism>
<feature type="signal peptide" evidence="2">
    <location>
        <begin position="1"/>
        <end position="21"/>
    </location>
</feature>
<feature type="region of interest" description="Disordered" evidence="1">
    <location>
        <begin position="26"/>
        <end position="69"/>
    </location>
</feature>
<proteinExistence type="predicted"/>
<dbReference type="Proteomes" id="UP000053664">
    <property type="component" value="Unassembled WGS sequence"/>
</dbReference>
<feature type="compositionally biased region" description="Low complexity" evidence="1">
    <location>
        <begin position="26"/>
        <end position="64"/>
    </location>
</feature>
<evidence type="ECO:0000313" key="3">
    <source>
        <dbReference type="EMBL" id="EPQ28271.1"/>
    </source>
</evidence>
<protein>
    <submittedName>
        <fullName evidence="3">Uncharacterized protein</fullName>
    </submittedName>
</protein>
<reference evidence="3 4" key="1">
    <citation type="journal article" date="2013" name="Plant Cell">
        <title>The transition from a phytopathogenic smut ancestor to an anamorphic biocontrol agent deciphered by comparative whole-genome analysis.</title>
        <authorList>
            <person name="Lefebvre F."/>
            <person name="Joly D.L."/>
            <person name="Labbe C."/>
            <person name="Teichmann B."/>
            <person name="Linning R."/>
            <person name="Belzile F."/>
            <person name="Bakkeren G."/>
            <person name="Belanger R.R."/>
        </authorList>
    </citation>
    <scope>NUCLEOTIDE SEQUENCE [LARGE SCALE GENOMIC DNA]</scope>
    <source>
        <strain evidence="3 4">PF-1</strain>
    </source>
</reference>
<feature type="chain" id="PRO_5001599852" evidence="2">
    <location>
        <begin position="22"/>
        <end position="199"/>
    </location>
</feature>
<evidence type="ECO:0000256" key="1">
    <source>
        <dbReference type="SAM" id="MobiDB-lite"/>
    </source>
</evidence>
<dbReference type="RefSeq" id="XP_007879813.1">
    <property type="nucleotide sequence ID" value="XM_007881622.1"/>
</dbReference>
<evidence type="ECO:0000256" key="2">
    <source>
        <dbReference type="SAM" id="SignalP"/>
    </source>
</evidence>
<name>A0A061HCC5_9BASI</name>
<dbReference type="GeneID" id="19318205"/>